<dbReference type="InterPro" id="IPR025877">
    <property type="entry name" value="MobA-like_NTP_Trfase"/>
</dbReference>
<evidence type="ECO:0000256" key="2">
    <source>
        <dbReference type="ARBA" id="ARBA00022842"/>
    </source>
</evidence>
<comment type="caution">
    <text evidence="4">The sequence shown here is derived from an EMBL/GenBank/DDBJ whole genome shotgun (WGS) entry which is preliminary data.</text>
</comment>
<dbReference type="EMBL" id="WIOL01000001">
    <property type="protein sequence ID" value="MQT16543.1"/>
    <property type="molecule type" value="Genomic_DNA"/>
</dbReference>
<gene>
    <name evidence="4" type="ORF">F3168_04625</name>
</gene>
<evidence type="ECO:0000259" key="3">
    <source>
        <dbReference type="Pfam" id="PF12804"/>
    </source>
</evidence>
<protein>
    <submittedName>
        <fullName evidence="4">NTP transferase domain-containing protein</fullName>
    </submittedName>
</protein>
<dbReference type="PANTHER" id="PTHR19136:SF81">
    <property type="entry name" value="MOLYBDENUM COFACTOR GUANYLYLTRANSFERASE"/>
    <property type="match status" value="1"/>
</dbReference>
<accession>A0A7C9KKJ9</accession>
<evidence type="ECO:0000256" key="1">
    <source>
        <dbReference type="ARBA" id="ARBA00022679"/>
    </source>
</evidence>
<dbReference type="Proteomes" id="UP000481327">
    <property type="component" value="Unassembled WGS sequence"/>
</dbReference>
<name>A0A7C9KKJ9_9SPHN</name>
<proteinExistence type="predicted"/>
<dbReference type="RefSeq" id="WP_152576931.1">
    <property type="nucleotide sequence ID" value="NZ_JAATJI010000001.1"/>
</dbReference>
<dbReference type="OrthoDB" id="9788394at2"/>
<dbReference type="InterPro" id="IPR029044">
    <property type="entry name" value="Nucleotide-diphossugar_trans"/>
</dbReference>
<dbReference type="AlphaFoldDB" id="A0A7C9KKJ9"/>
<keyword evidence="1 4" id="KW-0808">Transferase</keyword>
<keyword evidence="2" id="KW-0460">Magnesium</keyword>
<keyword evidence="5" id="KW-1185">Reference proteome</keyword>
<evidence type="ECO:0000313" key="4">
    <source>
        <dbReference type="EMBL" id="MQT16543.1"/>
    </source>
</evidence>
<dbReference type="Gene3D" id="3.90.550.10">
    <property type="entry name" value="Spore Coat Polysaccharide Biosynthesis Protein SpsA, Chain A"/>
    <property type="match status" value="1"/>
</dbReference>
<organism evidence="4 5">
    <name type="scientific">Sandarakinorhabdus fusca</name>
    <dbReference type="NCBI Taxonomy" id="1439888"/>
    <lineage>
        <taxon>Bacteria</taxon>
        <taxon>Pseudomonadati</taxon>
        <taxon>Pseudomonadota</taxon>
        <taxon>Alphaproteobacteria</taxon>
        <taxon>Sphingomonadales</taxon>
        <taxon>Sphingosinicellaceae</taxon>
        <taxon>Sandarakinorhabdus</taxon>
    </lineage>
</organism>
<dbReference type="PANTHER" id="PTHR19136">
    <property type="entry name" value="MOLYBDENUM COFACTOR GUANYLYLTRANSFERASE"/>
    <property type="match status" value="1"/>
</dbReference>
<reference evidence="4 5" key="1">
    <citation type="submission" date="2019-09" db="EMBL/GenBank/DDBJ databases">
        <title>Polymorphobacter sp. isolated from a lake in China.</title>
        <authorList>
            <person name="Liu Z."/>
        </authorList>
    </citation>
    <scope>NUCLEOTIDE SEQUENCE [LARGE SCALE GENOMIC DNA]</scope>
    <source>
        <strain evidence="4 5">D40P</strain>
    </source>
</reference>
<dbReference type="SUPFAM" id="SSF53448">
    <property type="entry name" value="Nucleotide-diphospho-sugar transferases"/>
    <property type="match status" value="1"/>
</dbReference>
<dbReference type="GO" id="GO:0016779">
    <property type="term" value="F:nucleotidyltransferase activity"/>
    <property type="evidence" value="ECO:0007669"/>
    <property type="project" value="TreeGrafter"/>
</dbReference>
<sequence>MRVLGAVLAGGAASRFGSDKASALFDGRPLIDHVIAALAPQVDGLVVVGRDWPGHVRVDDLPVAGLGPLGGLCGALLHGLHHGFDAVLCAPCDTVGLPGDLVTRFGAGPTVARGQRSIGLWPASYGPTLLARLTSGGSRALHVWATSTEAREVDCGPLRNINRPADLELLTTRKGQPDER</sequence>
<feature type="domain" description="MobA-like NTP transferase" evidence="3">
    <location>
        <begin position="5"/>
        <end position="106"/>
    </location>
</feature>
<dbReference type="Pfam" id="PF12804">
    <property type="entry name" value="NTP_transf_3"/>
    <property type="match status" value="1"/>
</dbReference>
<evidence type="ECO:0000313" key="5">
    <source>
        <dbReference type="Proteomes" id="UP000481327"/>
    </source>
</evidence>